<dbReference type="InterPro" id="IPR013780">
    <property type="entry name" value="Glyco_hydro_b"/>
</dbReference>
<dbReference type="GO" id="GO:0005975">
    <property type="term" value="P:carbohydrate metabolic process"/>
    <property type="evidence" value="ECO:0007669"/>
    <property type="project" value="InterPro"/>
</dbReference>
<feature type="non-terminal residue" evidence="9">
    <location>
        <position position="1"/>
    </location>
</feature>
<dbReference type="Pfam" id="PF01055">
    <property type="entry name" value="Glyco_hydro_31_2nd"/>
    <property type="match status" value="1"/>
</dbReference>
<evidence type="ECO:0000256" key="4">
    <source>
        <dbReference type="RuleBase" id="RU361185"/>
    </source>
</evidence>
<dbReference type="PANTHER" id="PTHR22762:SF162">
    <property type="entry name" value="NEUTRAL ALPHA-GLUCOSIDASE AB"/>
    <property type="match status" value="1"/>
</dbReference>
<evidence type="ECO:0000259" key="8">
    <source>
        <dbReference type="Pfam" id="PF21365"/>
    </source>
</evidence>
<comment type="similarity">
    <text evidence="1 4">Belongs to the glycosyl hydrolase 31 family.</text>
</comment>
<reference evidence="9 10" key="1">
    <citation type="submission" date="2019-09" db="EMBL/GenBank/DDBJ databases">
        <title>Bird 10,000 Genomes (B10K) Project - Family phase.</title>
        <authorList>
            <person name="Zhang G."/>
        </authorList>
    </citation>
    <scope>NUCLEOTIDE SEQUENCE [LARGE SCALE GENOMIC DNA]</scope>
    <source>
        <strain evidence="9">B10K-DU-002-83</strain>
    </source>
</reference>
<dbReference type="OrthoDB" id="3237269at2759"/>
<evidence type="ECO:0000259" key="7">
    <source>
        <dbReference type="Pfam" id="PF13802"/>
    </source>
</evidence>
<dbReference type="InterPro" id="IPR025887">
    <property type="entry name" value="Glyco_hydro_31_N_dom"/>
</dbReference>
<dbReference type="FunFam" id="3.20.20.80:FF:000046">
    <property type="entry name" value="Glucosidase alpha, neutral C"/>
    <property type="match status" value="1"/>
</dbReference>
<dbReference type="GO" id="GO:0030246">
    <property type="term" value="F:carbohydrate binding"/>
    <property type="evidence" value="ECO:0007669"/>
    <property type="project" value="InterPro"/>
</dbReference>
<feature type="non-terminal residue" evidence="9">
    <location>
        <position position="624"/>
    </location>
</feature>
<dbReference type="AlphaFoldDB" id="A0A7L2PYM3"/>
<name>A0A7L2PYM3_9PASS</name>
<proteinExistence type="inferred from homology"/>
<dbReference type="InterPro" id="IPR048395">
    <property type="entry name" value="Glyco_hydro_31_C"/>
</dbReference>
<comment type="caution">
    <text evidence="9">The sequence shown here is derived from an EMBL/GenBank/DDBJ whole genome shotgun (WGS) entry which is preliminary data.</text>
</comment>
<dbReference type="InterPro" id="IPR000322">
    <property type="entry name" value="Glyco_hydro_31_TIM"/>
</dbReference>
<dbReference type="SUPFAM" id="SSF51445">
    <property type="entry name" value="(Trans)glycosidases"/>
    <property type="match status" value="1"/>
</dbReference>
<dbReference type="GO" id="GO:0006491">
    <property type="term" value="P:N-glycan processing"/>
    <property type="evidence" value="ECO:0007669"/>
    <property type="project" value="TreeGrafter"/>
</dbReference>
<dbReference type="CDD" id="cd14752">
    <property type="entry name" value="GH31_N"/>
    <property type="match status" value="1"/>
</dbReference>
<keyword evidence="3 4" id="KW-0326">Glycosidase</keyword>
<dbReference type="GO" id="GO:0017177">
    <property type="term" value="C:glucosidase II complex"/>
    <property type="evidence" value="ECO:0007669"/>
    <property type="project" value="TreeGrafter"/>
</dbReference>
<keyword evidence="2 4" id="KW-0378">Hydrolase</keyword>
<dbReference type="SUPFAM" id="SSF51011">
    <property type="entry name" value="Glycosyl hydrolase domain"/>
    <property type="match status" value="1"/>
</dbReference>
<evidence type="ECO:0000256" key="1">
    <source>
        <dbReference type="ARBA" id="ARBA00007806"/>
    </source>
</evidence>
<sequence length="624" mass="70146">VPRGGDPYRLYNLDVFQYEVFTPMALYGSVPLLLAHRPRLSLGLFWLNAAETWVDIGSNTAGKVWQGGLGGALTGTGHWGHCKFFSFSLIPIFRGIFGGFLNSGPAQAVLGDFTPVSAPCPGTQALPPLFSLGYHQSRWNYQDEADVEAVERGFEEHELPLDVLWLDIEHADGKRYFTWDPAKFPNPRRMLEHLAARKRRMVSIVDPHIKVDGGYRVHTELRARGLYVKTKDGNDYEGWCWPGFYNLPPYFWGPPADLGSPQGSTEALFTWNDMNEPSVFSGPEVTMHKDARHFGGWEHRELHNIYGLYVQKATAEGQIRRSGGRHRPFVLSRAFFAGSQRYGAVWTGDNTADWEHLRISIPMCLSFGLAGLAFCGADVGGFFQNPGPELQVRWYQAGAFQPFFRAHAHLDTARREPWLLSPEHLALVRSALRRRYALLPTWYTAFYRCHRQGIPVMRPLWMEFPDDPQTFAMDDQYMIDRVLLVHPVTEPGAHGVNVYLPGEGEVWYNDETHEQHRAPQTLYVPVTLSTIPVFQRGGTVIPRQDRPRRSTEAMRGDPFTLYVALSPQVSVGGTPKTPQGPQNPPQTSPSSADPRGSMSTPAWLERVVILGVGRPESALLTTHG</sequence>
<dbReference type="GO" id="GO:0033919">
    <property type="term" value="F:glucan 1,3-alpha-glucosidase activity"/>
    <property type="evidence" value="ECO:0007669"/>
    <property type="project" value="TreeGrafter"/>
</dbReference>
<evidence type="ECO:0000256" key="2">
    <source>
        <dbReference type="ARBA" id="ARBA00022801"/>
    </source>
</evidence>
<dbReference type="FunFam" id="2.60.40.1180:FF:000023">
    <property type="entry name" value="neutral alpha-glucosidase AB isoform X2"/>
    <property type="match status" value="1"/>
</dbReference>
<feature type="region of interest" description="Disordered" evidence="5">
    <location>
        <begin position="569"/>
        <end position="599"/>
    </location>
</feature>
<evidence type="ECO:0000256" key="3">
    <source>
        <dbReference type="ARBA" id="ARBA00023295"/>
    </source>
</evidence>
<evidence type="ECO:0000259" key="6">
    <source>
        <dbReference type="Pfam" id="PF01055"/>
    </source>
</evidence>
<dbReference type="Pfam" id="PF13802">
    <property type="entry name" value="Gal_mutarotas_2"/>
    <property type="match status" value="1"/>
</dbReference>
<feature type="compositionally biased region" description="Polar residues" evidence="5">
    <location>
        <begin position="569"/>
        <end position="580"/>
    </location>
</feature>
<evidence type="ECO:0000313" key="10">
    <source>
        <dbReference type="Proteomes" id="UP000574191"/>
    </source>
</evidence>
<keyword evidence="10" id="KW-1185">Reference proteome</keyword>
<evidence type="ECO:0000256" key="5">
    <source>
        <dbReference type="SAM" id="MobiDB-lite"/>
    </source>
</evidence>
<feature type="domain" description="Glycoside hydrolase family 31 TIM barrel" evidence="6">
    <location>
        <begin position="125"/>
        <end position="445"/>
    </location>
</feature>
<accession>A0A7L2PYM3</accession>
<dbReference type="EMBL" id="VYZP01028644">
    <property type="protein sequence ID" value="NXR89122.1"/>
    <property type="molecule type" value="Genomic_DNA"/>
</dbReference>
<dbReference type="Proteomes" id="UP000574191">
    <property type="component" value="Unassembled WGS sequence"/>
</dbReference>
<protein>
    <submittedName>
        <fullName evidence="9">GANAB glucosidase</fullName>
    </submittedName>
</protein>
<dbReference type="PANTHER" id="PTHR22762">
    <property type="entry name" value="ALPHA-GLUCOSIDASE"/>
    <property type="match status" value="1"/>
</dbReference>
<organism evidence="9 10">
    <name type="scientific">Hypocryptadius cinnamomeus</name>
    <dbReference type="NCBI Taxonomy" id="589841"/>
    <lineage>
        <taxon>Eukaryota</taxon>
        <taxon>Metazoa</taxon>
        <taxon>Chordata</taxon>
        <taxon>Craniata</taxon>
        <taxon>Vertebrata</taxon>
        <taxon>Euteleostomi</taxon>
        <taxon>Archelosauria</taxon>
        <taxon>Archosauria</taxon>
        <taxon>Dinosauria</taxon>
        <taxon>Saurischia</taxon>
        <taxon>Theropoda</taxon>
        <taxon>Coelurosauria</taxon>
        <taxon>Aves</taxon>
        <taxon>Neognathae</taxon>
        <taxon>Neoaves</taxon>
        <taxon>Telluraves</taxon>
        <taxon>Australaves</taxon>
        <taxon>Passeriformes</taxon>
        <taxon>Sylvioidea</taxon>
        <taxon>Zosteropidae</taxon>
        <taxon>Hypocryptadius</taxon>
    </lineage>
</organism>
<evidence type="ECO:0000313" key="9">
    <source>
        <dbReference type="EMBL" id="NXR89122.1"/>
    </source>
</evidence>
<dbReference type="InterPro" id="IPR011013">
    <property type="entry name" value="Gal_mutarotase_sf_dom"/>
</dbReference>
<dbReference type="Gene3D" id="2.60.40.1180">
    <property type="entry name" value="Golgi alpha-mannosidase II"/>
    <property type="match status" value="2"/>
</dbReference>
<dbReference type="Gene3D" id="2.60.40.1760">
    <property type="entry name" value="glycosyl hydrolase (family 31)"/>
    <property type="match status" value="1"/>
</dbReference>
<dbReference type="Pfam" id="PF21365">
    <property type="entry name" value="Glyco_hydro_31_3rd"/>
    <property type="match status" value="1"/>
</dbReference>
<dbReference type="InterPro" id="IPR017853">
    <property type="entry name" value="GH"/>
</dbReference>
<feature type="domain" description="Glycoside hydrolase family 31 N-terminal" evidence="7">
    <location>
        <begin position="5"/>
        <end position="55"/>
    </location>
</feature>
<dbReference type="Gene3D" id="3.20.20.80">
    <property type="entry name" value="Glycosidases"/>
    <property type="match status" value="1"/>
</dbReference>
<feature type="domain" description="Glycosyl hydrolase family 31 C-terminal" evidence="8">
    <location>
        <begin position="453"/>
        <end position="541"/>
    </location>
</feature>
<dbReference type="SUPFAM" id="SSF74650">
    <property type="entry name" value="Galactose mutarotase-like"/>
    <property type="match status" value="1"/>
</dbReference>
<gene>
    <name evidence="9" type="primary">Ganab</name>
    <name evidence="9" type="ORF">HYPCIN_R12964</name>
</gene>
<dbReference type="CDD" id="cd06603">
    <property type="entry name" value="GH31_GANC_GANAB_alpha"/>
    <property type="match status" value="1"/>
</dbReference>